<protein>
    <recommendedName>
        <fullName evidence="3">Peptidase C39-like domain-containing protein</fullName>
    </recommendedName>
</protein>
<reference evidence="1 2" key="1">
    <citation type="submission" date="2015-06" db="EMBL/GenBank/DDBJ databases">
        <title>Genome sequence of Mycobacterium conceptionense strain MLE.</title>
        <authorList>
            <person name="Greninger A.L."/>
            <person name="Cunningham G."/>
            <person name="Chiu C.Y."/>
            <person name="Miller S."/>
        </authorList>
    </citation>
    <scope>NUCLEOTIDE SEQUENCE [LARGE SCALE GENOMIC DNA]</scope>
    <source>
        <strain evidence="1 2">MLE</strain>
    </source>
</reference>
<evidence type="ECO:0008006" key="3">
    <source>
        <dbReference type="Google" id="ProtNLM"/>
    </source>
</evidence>
<comment type="caution">
    <text evidence="1">The sequence shown here is derived from an EMBL/GenBank/DDBJ whole genome shotgun (WGS) entry which is preliminary data.</text>
</comment>
<dbReference type="EMBL" id="LFOD01000037">
    <property type="protein sequence ID" value="KMV14983.1"/>
    <property type="molecule type" value="Genomic_DNA"/>
</dbReference>
<dbReference type="Proteomes" id="UP000037594">
    <property type="component" value="Unassembled WGS sequence"/>
</dbReference>
<proteinExistence type="predicted"/>
<organism evidence="1 2">
    <name type="scientific">Mycolicibacterium conceptionense</name>
    <dbReference type="NCBI Taxonomy" id="451644"/>
    <lineage>
        <taxon>Bacteria</taxon>
        <taxon>Bacillati</taxon>
        <taxon>Actinomycetota</taxon>
        <taxon>Actinomycetes</taxon>
        <taxon>Mycobacteriales</taxon>
        <taxon>Mycobacteriaceae</taxon>
        <taxon>Mycolicibacterium</taxon>
    </lineage>
</organism>
<sequence length="187" mass="20299">MAEIDRFLAALGLRQRDGITCGPTVAVVAGAILDHDYRAELLHPDGAAWFAAEQGRIHAAVNRIWPRRLGTTPAGMVRALNVHGAKRSVRYRWRLFGGSRDSLSDVLGAVARGRPVPMLIGERGIPRHWVLLVGAAEQALECYEPSSGRVLPVDLAALRGARLTGLGFPRPFAFVLPSDHGPKICDR</sequence>
<evidence type="ECO:0000313" key="2">
    <source>
        <dbReference type="Proteomes" id="UP000037594"/>
    </source>
</evidence>
<name>A0A0J8U007_9MYCO</name>
<dbReference type="AlphaFoldDB" id="A0A0J8U007"/>
<accession>A0A0J8U007</accession>
<dbReference type="OrthoDB" id="4762866at2"/>
<dbReference type="RefSeq" id="WP_019344813.1">
    <property type="nucleotide sequence ID" value="NZ_AGSZ01000198.1"/>
</dbReference>
<gene>
    <name evidence="1" type="ORF">ACT17_27570</name>
</gene>
<evidence type="ECO:0000313" key="1">
    <source>
        <dbReference type="EMBL" id="KMV14983.1"/>
    </source>
</evidence>
<dbReference type="PATRIC" id="fig|451644.5.peg.5685"/>